<dbReference type="Gene3D" id="3.90.10.10">
    <property type="entry name" value="Cytochrome C3"/>
    <property type="match status" value="1"/>
</dbReference>
<comment type="caution">
    <text evidence="8">The sequence shown here is derived from an EMBL/GenBank/DDBJ whole genome shotgun (WGS) entry which is preliminary data.</text>
</comment>
<reference evidence="8 9" key="1">
    <citation type="submission" date="2021-02" db="EMBL/GenBank/DDBJ databases">
        <title>Activity-based single-cell genomes from oceanic crustal fluid captures similar information to metagenomic and metatranscriptomic surveys with orders of magnitude less sampling.</title>
        <authorList>
            <person name="D'Angelo T.S."/>
            <person name="Orcutt B.N."/>
        </authorList>
    </citation>
    <scope>NUCLEOTIDE SEQUENCE [LARGE SCALE GENOMIC DNA]</scope>
    <source>
        <strain evidence="8">AH-315-G02</strain>
    </source>
</reference>
<protein>
    <submittedName>
        <fullName evidence="8">Cytochrome c3 family protein</fullName>
    </submittedName>
</protein>
<dbReference type="CDD" id="cd08168">
    <property type="entry name" value="Cytochrom_C3"/>
    <property type="match status" value="1"/>
</dbReference>
<feature type="domain" description="Class III cytochrome C" evidence="7">
    <location>
        <begin position="41"/>
        <end position="130"/>
    </location>
</feature>
<evidence type="ECO:0000256" key="2">
    <source>
        <dbReference type="ARBA" id="ARBA00022617"/>
    </source>
</evidence>
<accession>A0ABS3AUH7</accession>
<dbReference type="Pfam" id="PF02085">
    <property type="entry name" value="Cytochrom_CIII"/>
    <property type="match status" value="1"/>
</dbReference>
<dbReference type="InterPro" id="IPR002322">
    <property type="entry name" value="Cyt_c_III"/>
</dbReference>
<dbReference type="PRINTS" id="PR00609">
    <property type="entry name" value="CYTOCHROMEC3"/>
</dbReference>
<evidence type="ECO:0000313" key="9">
    <source>
        <dbReference type="Proteomes" id="UP000717534"/>
    </source>
</evidence>
<sequence>MKKITLCAMGTALAVGLCFAGAGIATVDPGPAEMILESTIDKAKKPKPAIFNHAKHQETLKCGDCHHAKGADGKKTDYAEGQKIEKCESCHNKAAGMPPKLTTFKEAAHASCKACHKAKDKKLAKCSVCHPKKKK</sequence>
<keyword evidence="2" id="KW-0349">Heme</keyword>
<evidence type="ECO:0000256" key="5">
    <source>
        <dbReference type="ARBA" id="ARBA00023004"/>
    </source>
</evidence>
<dbReference type="InterPro" id="IPR020942">
    <property type="entry name" value="Cyt_c_III_dom"/>
</dbReference>
<organism evidence="8 9">
    <name type="scientific">Desulfotalea psychrophila</name>
    <dbReference type="NCBI Taxonomy" id="84980"/>
    <lineage>
        <taxon>Bacteria</taxon>
        <taxon>Pseudomonadati</taxon>
        <taxon>Thermodesulfobacteriota</taxon>
        <taxon>Desulfobulbia</taxon>
        <taxon>Desulfobulbales</taxon>
        <taxon>Desulfocapsaceae</taxon>
        <taxon>Desulfotalea</taxon>
    </lineage>
</organism>
<name>A0ABS3AUH7_9BACT</name>
<evidence type="ECO:0000256" key="4">
    <source>
        <dbReference type="ARBA" id="ARBA00022982"/>
    </source>
</evidence>
<evidence type="ECO:0000259" key="7">
    <source>
        <dbReference type="Pfam" id="PF02085"/>
    </source>
</evidence>
<dbReference type="Proteomes" id="UP000717534">
    <property type="component" value="Unassembled WGS sequence"/>
</dbReference>
<keyword evidence="1" id="KW-0813">Transport</keyword>
<evidence type="ECO:0000313" key="8">
    <source>
        <dbReference type="EMBL" id="MBN4068744.1"/>
    </source>
</evidence>
<keyword evidence="3" id="KW-0479">Metal-binding</keyword>
<feature type="chain" id="PRO_5046033865" evidence="6">
    <location>
        <begin position="21"/>
        <end position="135"/>
    </location>
</feature>
<feature type="signal peptide" evidence="6">
    <location>
        <begin position="1"/>
        <end position="20"/>
    </location>
</feature>
<evidence type="ECO:0000256" key="1">
    <source>
        <dbReference type="ARBA" id="ARBA00022448"/>
    </source>
</evidence>
<keyword evidence="9" id="KW-1185">Reference proteome</keyword>
<keyword evidence="5" id="KW-0408">Iron</keyword>
<evidence type="ECO:0000256" key="3">
    <source>
        <dbReference type="ARBA" id="ARBA00022723"/>
    </source>
</evidence>
<evidence type="ECO:0000256" key="6">
    <source>
        <dbReference type="SAM" id="SignalP"/>
    </source>
</evidence>
<dbReference type="InterPro" id="IPR036280">
    <property type="entry name" value="Multihaem_cyt_sf"/>
</dbReference>
<dbReference type="EMBL" id="JAFITO010000046">
    <property type="protein sequence ID" value="MBN4068744.1"/>
    <property type="molecule type" value="Genomic_DNA"/>
</dbReference>
<keyword evidence="4" id="KW-0249">Electron transport</keyword>
<proteinExistence type="predicted"/>
<dbReference type="SUPFAM" id="SSF48695">
    <property type="entry name" value="Multiheme cytochromes"/>
    <property type="match status" value="1"/>
</dbReference>
<keyword evidence="6" id="KW-0732">Signal</keyword>
<gene>
    <name evidence="8" type="ORF">JYU06_04420</name>
</gene>